<sequence>MEKTYQIKIWKIIQIIFYNLLVSFIPFVIIGEFLLQIPQIFPVTFLVIIFYTLISCFRKEIIVKRNKISYFNFAGEEKVLDIIKNDVRIVESVESHIKSLRIKVKRYLKFTENGKRYLKNISWITSKEGNELKIYIWKYKYLFKRKVGKYENDIFEEKNFNIPGEKLAILKEMDIKIKFFVISIINFIIFISFSEKGTEKFIIHLIYAIIVETILIIVYIAYYSNMKEKIQKKLPQNITIDNLKIIIDKKEFYKSDVKKITMTGLKIMEKSYFKILDVPKVFIIESSIRKQKFLIVPSGVNAKWKYPEYVLLFKSIRNWCFENGVEFIINGY</sequence>
<feature type="transmembrane region" description="Helical" evidence="1">
    <location>
        <begin position="40"/>
        <end position="57"/>
    </location>
</feature>
<proteinExistence type="predicted"/>
<protein>
    <submittedName>
        <fullName evidence="2">Uncharacterized protein</fullName>
    </submittedName>
</protein>
<feature type="transmembrane region" description="Helical" evidence="1">
    <location>
        <begin position="177"/>
        <end position="195"/>
    </location>
</feature>
<evidence type="ECO:0000256" key="1">
    <source>
        <dbReference type="SAM" id="Phobius"/>
    </source>
</evidence>
<accession>A0A510L715</accession>
<evidence type="ECO:0000313" key="3">
    <source>
        <dbReference type="Proteomes" id="UP000321561"/>
    </source>
</evidence>
<name>A0A510L715_9FUSO</name>
<keyword evidence="1" id="KW-0472">Membrane</keyword>
<gene>
    <name evidence="2" type="ORF">JMUB5056_1343</name>
</gene>
<dbReference type="KEGG" id="lhg:JMUB5056_1343"/>
<evidence type="ECO:0000313" key="2">
    <source>
        <dbReference type="EMBL" id="BBM59758.1"/>
    </source>
</evidence>
<dbReference type="EMBL" id="AP019846">
    <property type="protein sequence ID" value="BBM59758.1"/>
    <property type="molecule type" value="Genomic_DNA"/>
</dbReference>
<dbReference type="AlphaFoldDB" id="A0A510L715"/>
<dbReference type="RefSeq" id="WP_147005749.1">
    <property type="nucleotide sequence ID" value="NZ_AP019846.1"/>
</dbReference>
<organism evidence="2 3">
    <name type="scientific">Leptotrichia hongkongensis</name>
    <dbReference type="NCBI Taxonomy" id="554406"/>
    <lineage>
        <taxon>Bacteria</taxon>
        <taxon>Fusobacteriati</taxon>
        <taxon>Fusobacteriota</taxon>
        <taxon>Fusobacteriia</taxon>
        <taxon>Fusobacteriales</taxon>
        <taxon>Leptotrichiaceae</taxon>
        <taxon>Leptotrichia</taxon>
    </lineage>
</organism>
<feature type="transmembrane region" description="Helical" evidence="1">
    <location>
        <begin position="12"/>
        <end position="34"/>
    </location>
</feature>
<feature type="transmembrane region" description="Helical" evidence="1">
    <location>
        <begin position="201"/>
        <end position="223"/>
    </location>
</feature>
<dbReference type="Proteomes" id="UP000321561">
    <property type="component" value="Chromosome"/>
</dbReference>
<dbReference type="OrthoDB" id="82437at2"/>
<keyword evidence="1" id="KW-1133">Transmembrane helix</keyword>
<keyword evidence="1" id="KW-0812">Transmembrane</keyword>
<reference evidence="2 3" key="1">
    <citation type="submission" date="2019-07" db="EMBL/GenBank/DDBJ databases">
        <title>Complete Genome Sequence of Leptotrichia hongkongensis Strain JMUB5056.</title>
        <authorList>
            <person name="Watanabe S."/>
            <person name="Cui L."/>
        </authorList>
    </citation>
    <scope>NUCLEOTIDE SEQUENCE [LARGE SCALE GENOMIC DNA]</scope>
    <source>
        <strain evidence="2 3">JMUB5056</strain>
    </source>
</reference>